<keyword evidence="5 7" id="KW-1133">Transmembrane helix</keyword>
<dbReference type="Proteomes" id="UP000739538">
    <property type="component" value="Unassembled WGS sequence"/>
</dbReference>
<evidence type="ECO:0000313" key="8">
    <source>
        <dbReference type="EMBL" id="MCA9757898.1"/>
    </source>
</evidence>
<dbReference type="GO" id="GO:0033748">
    <property type="term" value="F:hydrogenase (acceptor) activity"/>
    <property type="evidence" value="ECO:0007669"/>
    <property type="project" value="UniProtKB-EC"/>
</dbReference>
<comment type="subcellular location">
    <subcellularLocation>
        <location evidence="1">Cell membrane</location>
        <topology evidence="1">Multi-pass membrane protein</topology>
    </subcellularLocation>
</comment>
<reference evidence="8" key="1">
    <citation type="submission" date="2020-04" db="EMBL/GenBank/DDBJ databases">
        <authorList>
            <person name="Zhang T."/>
        </authorList>
    </citation>
    <scope>NUCLEOTIDE SEQUENCE</scope>
    <source>
        <strain evidence="8">HKST-UBA02</strain>
    </source>
</reference>
<keyword evidence="6 7" id="KW-0472">Membrane</keyword>
<feature type="transmembrane region" description="Helical" evidence="7">
    <location>
        <begin position="51"/>
        <end position="78"/>
    </location>
</feature>
<evidence type="ECO:0000256" key="1">
    <source>
        <dbReference type="ARBA" id="ARBA00004651"/>
    </source>
</evidence>
<dbReference type="GO" id="GO:0005886">
    <property type="term" value="C:plasma membrane"/>
    <property type="evidence" value="ECO:0007669"/>
    <property type="project" value="UniProtKB-SubCell"/>
</dbReference>
<evidence type="ECO:0000256" key="7">
    <source>
        <dbReference type="SAM" id="Phobius"/>
    </source>
</evidence>
<evidence type="ECO:0000256" key="3">
    <source>
        <dbReference type="ARBA" id="ARBA00022475"/>
    </source>
</evidence>
<name>A0A956SGZ5_UNCEI</name>
<dbReference type="Pfam" id="PF03916">
    <property type="entry name" value="NrfD"/>
    <property type="match status" value="1"/>
</dbReference>
<gene>
    <name evidence="8" type="primary">hybB</name>
    <name evidence="8" type="ORF">KDA27_19055</name>
</gene>
<reference evidence="8" key="2">
    <citation type="journal article" date="2021" name="Microbiome">
        <title>Successional dynamics and alternative stable states in a saline activated sludge microbial community over 9 years.</title>
        <authorList>
            <person name="Wang Y."/>
            <person name="Ye J."/>
            <person name="Ju F."/>
            <person name="Liu L."/>
            <person name="Boyd J.A."/>
            <person name="Deng Y."/>
            <person name="Parks D.H."/>
            <person name="Jiang X."/>
            <person name="Yin X."/>
            <person name="Woodcroft B.J."/>
            <person name="Tyson G.W."/>
            <person name="Hugenholtz P."/>
            <person name="Polz M.F."/>
            <person name="Zhang T."/>
        </authorList>
    </citation>
    <scope>NUCLEOTIDE SEQUENCE</scope>
    <source>
        <strain evidence="8">HKST-UBA02</strain>
    </source>
</reference>
<dbReference type="InterPro" id="IPR005614">
    <property type="entry name" value="NrfD-like"/>
</dbReference>
<evidence type="ECO:0000256" key="2">
    <source>
        <dbReference type="ARBA" id="ARBA00008929"/>
    </source>
</evidence>
<feature type="transmembrane region" description="Helical" evidence="7">
    <location>
        <begin position="254"/>
        <end position="278"/>
    </location>
</feature>
<dbReference type="PANTHER" id="PTHR30074:SF4">
    <property type="entry name" value="NI_FE-HYDROGENASE 2 B-TYPE CYTOCHROME SUBUNIT-RELATED"/>
    <property type="match status" value="1"/>
</dbReference>
<feature type="transmembrane region" description="Helical" evidence="7">
    <location>
        <begin position="290"/>
        <end position="310"/>
    </location>
</feature>
<proteinExistence type="inferred from homology"/>
<dbReference type="EMBL" id="JAGQHS010000127">
    <property type="protein sequence ID" value="MCA9757898.1"/>
    <property type="molecule type" value="Genomic_DNA"/>
</dbReference>
<feature type="transmembrane region" description="Helical" evidence="7">
    <location>
        <begin position="216"/>
        <end position="234"/>
    </location>
</feature>
<feature type="transmembrane region" description="Helical" evidence="7">
    <location>
        <begin position="20"/>
        <end position="39"/>
    </location>
</feature>
<feature type="transmembrane region" description="Helical" evidence="7">
    <location>
        <begin position="356"/>
        <end position="376"/>
    </location>
</feature>
<organism evidence="8 9">
    <name type="scientific">Eiseniibacteriota bacterium</name>
    <dbReference type="NCBI Taxonomy" id="2212470"/>
    <lineage>
        <taxon>Bacteria</taxon>
        <taxon>Candidatus Eiseniibacteriota</taxon>
    </lineage>
</organism>
<dbReference type="PANTHER" id="PTHR30074">
    <property type="entry name" value="FORMATE DEHYDROGENASE, NITRATE-INDUCIBLE, CYTOCHROME B556 FDN SUBUNIT"/>
    <property type="match status" value="1"/>
</dbReference>
<feature type="transmembrane region" description="Helical" evidence="7">
    <location>
        <begin position="90"/>
        <end position="108"/>
    </location>
</feature>
<dbReference type="AlphaFoldDB" id="A0A956SGZ5"/>
<protein>
    <submittedName>
        <fullName evidence="8">Ni/Fe-hydrogenase cytochrome b subunit</fullName>
        <ecNumber evidence="8">1.12.99.6</ecNumber>
    </submittedName>
</protein>
<evidence type="ECO:0000256" key="6">
    <source>
        <dbReference type="ARBA" id="ARBA00023136"/>
    </source>
</evidence>
<evidence type="ECO:0000256" key="4">
    <source>
        <dbReference type="ARBA" id="ARBA00022692"/>
    </source>
</evidence>
<keyword evidence="4 7" id="KW-0812">Transmembrane</keyword>
<comment type="similarity">
    <text evidence="2">Belongs to the NrfD family.</text>
</comment>
<sequence length="396" mass="43114">MSEIAVPVGGKALNGPGKVLFGLTLLGIVLMIWRFAVGLGPSTGLSDGYPWGIWIAFDVVTGTALACGGYAMALLVYVMNRGKYHPLVRPAILTSALGYSIAALAIVVDVGRPWFIWRIPLSVDKWNHASALLEVALCVMAYVVVLWIEMSPAFIEKWKTQDTSLGNAARNVSGALDKALLWIIALGILLPTMHQSSLGTVIMLAGPRLHPLWHTAWLPLLFLLSCIAMGYAVVVMESTLASRGFGRAKEDKMLASLGGVIAYVLLAYVVLRIVDIVIHGKLGLVFQFDLYSWMFLLEMVLFLAPAFYLLAGRGKTRIGGMFRAALAIILAGSLYRFDAYLVAFNPGKGWSYFPSIPEMFITIGLVAAEILLYIVLVRRFPILGGAPKPLTATRRK</sequence>
<dbReference type="EC" id="1.12.99.6" evidence="8"/>
<comment type="caution">
    <text evidence="8">The sequence shown here is derived from an EMBL/GenBank/DDBJ whole genome shotgun (WGS) entry which is preliminary data.</text>
</comment>
<feature type="transmembrane region" description="Helical" evidence="7">
    <location>
        <begin position="179"/>
        <end position="204"/>
    </location>
</feature>
<accession>A0A956SGZ5</accession>
<dbReference type="GO" id="GO:0009061">
    <property type="term" value="P:anaerobic respiration"/>
    <property type="evidence" value="ECO:0007669"/>
    <property type="project" value="TreeGrafter"/>
</dbReference>
<feature type="transmembrane region" description="Helical" evidence="7">
    <location>
        <begin position="322"/>
        <end position="344"/>
    </location>
</feature>
<keyword evidence="3" id="KW-1003">Cell membrane</keyword>
<feature type="transmembrane region" description="Helical" evidence="7">
    <location>
        <begin position="128"/>
        <end position="148"/>
    </location>
</feature>
<evidence type="ECO:0000313" key="9">
    <source>
        <dbReference type="Proteomes" id="UP000739538"/>
    </source>
</evidence>
<keyword evidence="8" id="KW-0560">Oxidoreductase</keyword>
<evidence type="ECO:0000256" key="5">
    <source>
        <dbReference type="ARBA" id="ARBA00022989"/>
    </source>
</evidence>
<dbReference type="InterPro" id="IPR051817">
    <property type="entry name" value="FDH_cytochrome_b556_subunit"/>
</dbReference>
<dbReference type="NCBIfam" id="NF008133">
    <property type="entry name" value="PRK10881.1"/>
    <property type="match status" value="1"/>
</dbReference>